<name>A0ABP5S3J5_9ACTN</name>
<accession>A0ABP5S3J5</accession>
<organism evidence="1 2">
    <name type="scientific">Glycomyces rutgersensis</name>
    <dbReference type="NCBI Taxonomy" id="58115"/>
    <lineage>
        <taxon>Bacteria</taxon>
        <taxon>Bacillati</taxon>
        <taxon>Actinomycetota</taxon>
        <taxon>Actinomycetes</taxon>
        <taxon>Glycomycetales</taxon>
        <taxon>Glycomycetaceae</taxon>
        <taxon>Glycomyces</taxon>
    </lineage>
</organism>
<dbReference type="Proteomes" id="UP001501584">
    <property type="component" value="Unassembled WGS sequence"/>
</dbReference>
<evidence type="ECO:0000313" key="1">
    <source>
        <dbReference type="EMBL" id="GAA2319233.1"/>
    </source>
</evidence>
<keyword evidence="2" id="KW-1185">Reference proteome</keyword>
<evidence type="ECO:0000313" key="2">
    <source>
        <dbReference type="Proteomes" id="UP001501584"/>
    </source>
</evidence>
<comment type="caution">
    <text evidence="1">The sequence shown here is derived from an EMBL/GenBank/DDBJ whole genome shotgun (WGS) entry which is preliminary data.</text>
</comment>
<dbReference type="EMBL" id="BAAASX010000001">
    <property type="protein sequence ID" value="GAA2319233.1"/>
    <property type="molecule type" value="Genomic_DNA"/>
</dbReference>
<protein>
    <submittedName>
        <fullName evidence="1">Uncharacterized protein</fullName>
    </submittedName>
</protein>
<sequence length="70" mass="8078">MRFGRSRGVFGSDRREANVALGREFRARIRACLFSEWPSGALSQAPLAIPYSVIWMRRQMSKFPSQLRSM</sequence>
<proteinExistence type="predicted"/>
<reference evidence="2" key="1">
    <citation type="journal article" date="2019" name="Int. J. Syst. Evol. Microbiol.">
        <title>The Global Catalogue of Microorganisms (GCM) 10K type strain sequencing project: providing services to taxonomists for standard genome sequencing and annotation.</title>
        <authorList>
            <consortium name="The Broad Institute Genomics Platform"/>
            <consortium name="The Broad Institute Genome Sequencing Center for Infectious Disease"/>
            <person name="Wu L."/>
            <person name="Ma J."/>
        </authorList>
    </citation>
    <scope>NUCLEOTIDE SEQUENCE [LARGE SCALE GENOMIC DNA]</scope>
    <source>
        <strain evidence="2">JCM 6238</strain>
    </source>
</reference>
<gene>
    <name evidence="1" type="ORF">GCM10010403_05360</name>
</gene>